<organism evidence="1">
    <name type="scientific">uncultured Microcoleus sp</name>
    <dbReference type="NCBI Taxonomy" id="259945"/>
    <lineage>
        <taxon>Bacteria</taxon>
        <taxon>Bacillati</taxon>
        <taxon>Cyanobacteriota</taxon>
        <taxon>Cyanophyceae</taxon>
        <taxon>Oscillatoriophycideae</taxon>
        <taxon>Oscillatoriales</taxon>
        <taxon>Microcoleaceae</taxon>
        <taxon>Microcoleus</taxon>
        <taxon>environmental samples</taxon>
    </lineage>
</organism>
<dbReference type="EMBL" id="CADCTZ010000032">
    <property type="protein sequence ID" value="CAA9302528.1"/>
    <property type="molecule type" value="Genomic_DNA"/>
</dbReference>
<gene>
    <name evidence="1" type="ORF">AVDCRST_MAG84-200</name>
</gene>
<reference evidence="1" key="1">
    <citation type="submission" date="2020-02" db="EMBL/GenBank/DDBJ databases">
        <authorList>
            <person name="Meier V. D."/>
        </authorList>
    </citation>
    <scope>NUCLEOTIDE SEQUENCE</scope>
    <source>
        <strain evidence="1">AVDCRST_MAG84</strain>
    </source>
</reference>
<sequence>MVKKVINRQIWKERLDKKKFYQLVTRSFIDSNDGIFSCKKLLKFTVLCLVN</sequence>
<name>A0A6J4KDC3_9CYAN</name>
<evidence type="ECO:0000313" key="1">
    <source>
        <dbReference type="EMBL" id="CAA9302528.1"/>
    </source>
</evidence>
<accession>A0A6J4KDC3</accession>
<feature type="non-terminal residue" evidence="1">
    <location>
        <position position="51"/>
    </location>
</feature>
<dbReference type="AlphaFoldDB" id="A0A6J4KDC3"/>
<proteinExistence type="predicted"/>
<protein>
    <submittedName>
        <fullName evidence="1">Uncharacterized protein</fullName>
    </submittedName>
</protein>